<proteinExistence type="predicted"/>
<dbReference type="RefSeq" id="WP_190589286.1">
    <property type="nucleotide sequence ID" value="NZ_JACJTM010000071.1"/>
</dbReference>
<dbReference type="EMBL" id="JACJTM010000071">
    <property type="protein sequence ID" value="MBD2687332.1"/>
    <property type="molecule type" value="Genomic_DNA"/>
</dbReference>
<evidence type="ECO:0000259" key="1">
    <source>
        <dbReference type="Pfam" id="PF05050"/>
    </source>
</evidence>
<sequence>MKNIKFFIAKILYRFPLLKNFFKSVYELILGLPKVSDSEITDKLILECVDKPNPVILEIGCNDGSQTCWLAKMFEHGTIYCFEPEPRAIRRFKEKVGQHSNIHLFEMALSDKNGELTFHQSAGNINKKDHNNEEMPEGWDLSGSIKKPKLHLITHPSITFDQSITVKTSTLDDWCNDHSIEVIDFIWMDVQGAELDIFRGGKNALSKTRFIYTEYSNIEIYEGQANLPELLTAV</sequence>
<name>A0ABR8IVD3_APHFL</name>
<organism evidence="2 3">
    <name type="scientific">Aphanizomenon flos-aquae FACHB-1249</name>
    <dbReference type="NCBI Taxonomy" id="2692889"/>
    <lineage>
        <taxon>Bacteria</taxon>
        <taxon>Bacillati</taxon>
        <taxon>Cyanobacteriota</taxon>
        <taxon>Cyanophyceae</taxon>
        <taxon>Nostocales</taxon>
        <taxon>Aphanizomenonaceae</taxon>
        <taxon>Aphanizomenon</taxon>
    </lineage>
</organism>
<dbReference type="Pfam" id="PF05050">
    <property type="entry name" value="Methyltransf_21"/>
    <property type="match status" value="1"/>
</dbReference>
<protein>
    <submittedName>
        <fullName evidence="2">FkbM family methyltransferase</fullName>
    </submittedName>
</protein>
<keyword evidence="2" id="KW-0489">Methyltransferase</keyword>
<dbReference type="InterPro" id="IPR053188">
    <property type="entry name" value="FkbM_Methyltransferase"/>
</dbReference>
<dbReference type="PANTHER" id="PTHR36973:SF4">
    <property type="entry name" value="NODULATION PROTEIN"/>
    <property type="match status" value="1"/>
</dbReference>
<comment type="caution">
    <text evidence="2">The sequence shown here is derived from an EMBL/GenBank/DDBJ whole genome shotgun (WGS) entry which is preliminary data.</text>
</comment>
<dbReference type="Gene3D" id="3.40.50.150">
    <property type="entry name" value="Vaccinia Virus protein VP39"/>
    <property type="match status" value="1"/>
</dbReference>
<reference evidence="2 3" key="1">
    <citation type="journal article" date="2020" name="ISME J.">
        <title>Comparative genomics reveals insights into cyanobacterial evolution and habitat adaptation.</title>
        <authorList>
            <person name="Chen M.Y."/>
            <person name="Teng W.K."/>
            <person name="Zhao L."/>
            <person name="Hu C.X."/>
            <person name="Zhou Y.K."/>
            <person name="Han B.P."/>
            <person name="Song L.R."/>
            <person name="Shu W.S."/>
        </authorList>
    </citation>
    <scope>NUCLEOTIDE SEQUENCE [LARGE SCALE GENOMIC DNA]</scope>
    <source>
        <strain evidence="2 3">FACHB-1249</strain>
    </source>
</reference>
<evidence type="ECO:0000313" key="2">
    <source>
        <dbReference type="EMBL" id="MBD2687332.1"/>
    </source>
</evidence>
<dbReference type="InterPro" id="IPR029063">
    <property type="entry name" value="SAM-dependent_MTases_sf"/>
</dbReference>
<keyword evidence="2" id="KW-0808">Transferase</keyword>
<accession>A0ABR8IVD3</accession>
<dbReference type="SUPFAM" id="SSF53335">
    <property type="entry name" value="S-adenosyl-L-methionine-dependent methyltransferases"/>
    <property type="match status" value="1"/>
</dbReference>
<dbReference type="GO" id="GO:0008168">
    <property type="term" value="F:methyltransferase activity"/>
    <property type="evidence" value="ECO:0007669"/>
    <property type="project" value="UniProtKB-KW"/>
</dbReference>
<evidence type="ECO:0000313" key="3">
    <source>
        <dbReference type="Proteomes" id="UP000660270"/>
    </source>
</evidence>
<dbReference type="InterPro" id="IPR006342">
    <property type="entry name" value="FkbM_mtfrase"/>
</dbReference>
<keyword evidence="3" id="KW-1185">Reference proteome</keyword>
<feature type="domain" description="Methyltransferase FkbM" evidence="1">
    <location>
        <begin position="59"/>
        <end position="231"/>
    </location>
</feature>
<dbReference type="GO" id="GO:0032259">
    <property type="term" value="P:methylation"/>
    <property type="evidence" value="ECO:0007669"/>
    <property type="project" value="UniProtKB-KW"/>
</dbReference>
<dbReference type="PANTHER" id="PTHR36973">
    <property type="entry name" value="SLL1456 PROTEIN-RELATED"/>
    <property type="match status" value="1"/>
</dbReference>
<dbReference type="NCBIfam" id="TIGR01444">
    <property type="entry name" value="fkbM_fam"/>
    <property type="match status" value="1"/>
</dbReference>
<gene>
    <name evidence="2" type="ORF">H6G43_19440</name>
</gene>
<dbReference type="Proteomes" id="UP000660270">
    <property type="component" value="Unassembled WGS sequence"/>
</dbReference>